<feature type="domain" description="CTLH" evidence="5">
    <location>
        <begin position="50"/>
        <end position="107"/>
    </location>
</feature>
<dbReference type="EMBL" id="JAFCMP010000528">
    <property type="protein sequence ID" value="KAG5177159.1"/>
    <property type="molecule type" value="Genomic_DNA"/>
</dbReference>
<dbReference type="InterPro" id="IPR001680">
    <property type="entry name" value="WD40_rpt"/>
</dbReference>
<dbReference type="InterPro" id="IPR051350">
    <property type="entry name" value="WD_repeat-ST_regulator"/>
</dbReference>
<evidence type="ECO:0000256" key="2">
    <source>
        <dbReference type="ARBA" id="ARBA00022737"/>
    </source>
</evidence>
<feature type="repeat" description="WD" evidence="3">
    <location>
        <begin position="569"/>
        <end position="605"/>
    </location>
</feature>
<dbReference type="Pfam" id="PF00400">
    <property type="entry name" value="WD40"/>
    <property type="match status" value="3"/>
</dbReference>
<dbReference type="PANTHER" id="PTHR22838">
    <property type="entry name" value="WD REPEAT PROTEIN 26-RELATED"/>
    <property type="match status" value="1"/>
</dbReference>
<dbReference type="SMART" id="SM00320">
    <property type="entry name" value="WD40"/>
    <property type="match status" value="4"/>
</dbReference>
<protein>
    <submittedName>
        <fullName evidence="6">WD40-repeat-containing domain protein</fullName>
    </submittedName>
</protein>
<organism evidence="6 7">
    <name type="scientific">Tribonema minus</name>
    <dbReference type="NCBI Taxonomy" id="303371"/>
    <lineage>
        <taxon>Eukaryota</taxon>
        <taxon>Sar</taxon>
        <taxon>Stramenopiles</taxon>
        <taxon>Ochrophyta</taxon>
        <taxon>PX clade</taxon>
        <taxon>Xanthophyceae</taxon>
        <taxon>Tribonematales</taxon>
        <taxon>Tribonemataceae</taxon>
        <taxon>Tribonema</taxon>
    </lineage>
</organism>
<comment type="caution">
    <text evidence="6">The sequence shown here is derived from an EMBL/GenBank/DDBJ whole genome shotgun (WGS) entry which is preliminary data.</text>
</comment>
<evidence type="ECO:0000313" key="7">
    <source>
        <dbReference type="Proteomes" id="UP000664859"/>
    </source>
</evidence>
<sequence length="623" mass="66033">MSPPQSATSPSTCLPFAQEDYVRVLLRSLTDMGYKGAARALEQESGCTLHVPTVRALREAVVGGHWDECLTALQGVQFKGEWSRARAIFQVLQQKYIELLLAARMEEALTVLHDELSLLCEHAPEHVESGNHQTEPELEPTDSTALMNLQALAALLLCPDEWSIRAKAGWSLSSSVSDEREALVCQLMTLMDPGMHIPAGRLEELVSQALALQCSKCPYHNTTLSHLNLCEDHACSLKELPIRTSHILDGHFGREVWSLAFSHDGGCLATGSVDGAVVVWRLQGDKGVRAVHRIELRAGDVNAPVALLRWSPDDTHILAGCEQPAISCCSLGDGGVPHIARLEGHTDTVMCIEWLPDSDHFVSGSLDKTILLWTAAGQVLASWRGERVTDMTITGTHGYTEVTAVCRQGTLSRFAVYPPASPTSATNANGNANVNGNGSGNGNVNGVIEELSAVAPVLGTKPIMGIRASADGSRLLVWQDTGSGACHGGGSGRGSSSSGGGDALCCWDLSDDAEASAAAPVPLRGFCQGRYLLRAAFGGHGGSSFAAGGSIDGSVHLWRIRDGQPLLRLLGHSDTVNAVEWSPCDAHTLASASDDGTVRIWRADTDGGPEEGSENGAPVTVTL</sequence>
<gene>
    <name evidence="6" type="ORF">JKP88DRAFT_333352</name>
</gene>
<dbReference type="SUPFAM" id="SSF50978">
    <property type="entry name" value="WD40 repeat-like"/>
    <property type="match status" value="1"/>
</dbReference>
<keyword evidence="1 3" id="KW-0853">WD repeat</keyword>
<dbReference type="InterPro" id="IPR036322">
    <property type="entry name" value="WD40_repeat_dom_sf"/>
</dbReference>
<feature type="region of interest" description="Disordered" evidence="4">
    <location>
        <begin position="602"/>
        <end position="623"/>
    </location>
</feature>
<dbReference type="InterPro" id="IPR020472">
    <property type="entry name" value="WD40_PAC1"/>
</dbReference>
<dbReference type="OrthoDB" id="972532at2759"/>
<feature type="repeat" description="WD" evidence="3">
    <location>
        <begin position="256"/>
        <end position="290"/>
    </location>
</feature>
<keyword evidence="7" id="KW-1185">Reference proteome</keyword>
<feature type="repeat" description="WD" evidence="3">
    <location>
        <begin position="342"/>
        <end position="373"/>
    </location>
</feature>
<evidence type="ECO:0000256" key="1">
    <source>
        <dbReference type="ARBA" id="ARBA00022574"/>
    </source>
</evidence>
<dbReference type="PRINTS" id="PR00320">
    <property type="entry name" value="GPROTEINBRPT"/>
</dbReference>
<evidence type="ECO:0000259" key="5">
    <source>
        <dbReference type="PROSITE" id="PS50897"/>
    </source>
</evidence>
<name>A0A836C942_9STRA</name>
<dbReference type="InterPro" id="IPR006595">
    <property type="entry name" value="CTLH_C"/>
</dbReference>
<evidence type="ECO:0000256" key="4">
    <source>
        <dbReference type="SAM" id="MobiDB-lite"/>
    </source>
</evidence>
<dbReference type="PROSITE" id="PS50082">
    <property type="entry name" value="WD_REPEATS_2"/>
    <property type="match status" value="3"/>
</dbReference>
<keyword evidence="2" id="KW-0677">Repeat</keyword>
<reference evidence="6" key="1">
    <citation type="submission" date="2021-02" db="EMBL/GenBank/DDBJ databases">
        <title>First Annotated Genome of the Yellow-green Alga Tribonema minus.</title>
        <authorList>
            <person name="Mahan K.M."/>
        </authorList>
    </citation>
    <scope>NUCLEOTIDE SEQUENCE</scope>
    <source>
        <strain evidence="6">UTEX B ZZ1240</strain>
    </source>
</reference>
<evidence type="ECO:0000313" key="6">
    <source>
        <dbReference type="EMBL" id="KAG5177159.1"/>
    </source>
</evidence>
<dbReference type="Pfam" id="PF23627">
    <property type="entry name" value="LisH_WDR26"/>
    <property type="match status" value="1"/>
</dbReference>
<dbReference type="Gene3D" id="2.130.10.10">
    <property type="entry name" value="YVTN repeat-like/Quinoprotein amine dehydrogenase"/>
    <property type="match status" value="2"/>
</dbReference>
<dbReference type="PROSITE" id="PS50294">
    <property type="entry name" value="WD_REPEATS_REGION"/>
    <property type="match status" value="2"/>
</dbReference>
<accession>A0A836C942</accession>
<dbReference type="Proteomes" id="UP000664859">
    <property type="component" value="Unassembled WGS sequence"/>
</dbReference>
<evidence type="ECO:0000256" key="3">
    <source>
        <dbReference type="PROSITE-ProRule" id="PRU00221"/>
    </source>
</evidence>
<dbReference type="InterPro" id="IPR015943">
    <property type="entry name" value="WD40/YVTN_repeat-like_dom_sf"/>
</dbReference>
<dbReference type="PANTHER" id="PTHR22838:SF0">
    <property type="entry name" value="WD REPEAT-CONTAINING PROTEIN 26"/>
    <property type="match status" value="1"/>
</dbReference>
<dbReference type="PROSITE" id="PS50897">
    <property type="entry name" value="CTLH"/>
    <property type="match status" value="1"/>
</dbReference>
<dbReference type="AlphaFoldDB" id="A0A836C942"/>
<proteinExistence type="predicted"/>